<evidence type="ECO:0000313" key="5">
    <source>
        <dbReference type="Proteomes" id="UP000515570"/>
    </source>
</evidence>
<evidence type="ECO:0000313" key="4">
    <source>
        <dbReference type="EMBL" id="QMV86511.1"/>
    </source>
</evidence>
<dbReference type="EMBL" id="CP059833">
    <property type="protein sequence ID" value="QMV86511.1"/>
    <property type="molecule type" value="Genomic_DNA"/>
</dbReference>
<keyword evidence="2" id="KW-0732">Signal</keyword>
<dbReference type="AlphaFoldDB" id="A0A7G5FIS0"/>
<organism evidence="4 5">
    <name type="scientific">Corynebacterium hindlerae</name>
    <dbReference type="NCBI Taxonomy" id="699041"/>
    <lineage>
        <taxon>Bacteria</taxon>
        <taxon>Bacillati</taxon>
        <taxon>Actinomycetota</taxon>
        <taxon>Actinomycetes</taxon>
        <taxon>Mycobacteriales</taxon>
        <taxon>Corynebacteriaceae</taxon>
        <taxon>Corynebacterium</taxon>
    </lineage>
</organism>
<evidence type="ECO:0000259" key="3">
    <source>
        <dbReference type="Pfam" id="PF13399"/>
    </source>
</evidence>
<name>A0A7G5FIS0_9CORY</name>
<keyword evidence="5" id="KW-1185">Reference proteome</keyword>
<dbReference type="Proteomes" id="UP000515570">
    <property type="component" value="Chromosome"/>
</dbReference>
<proteinExistence type="predicted"/>
<dbReference type="Gene3D" id="3.30.70.2390">
    <property type="match status" value="1"/>
</dbReference>
<feature type="compositionally biased region" description="Low complexity" evidence="1">
    <location>
        <begin position="55"/>
        <end position="72"/>
    </location>
</feature>
<feature type="domain" description="LytR/CpsA/Psr regulator C-terminal" evidence="3">
    <location>
        <begin position="83"/>
        <end position="167"/>
    </location>
</feature>
<accession>A0A7G5FIS0</accession>
<gene>
    <name evidence="4" type="ORF">HW450_09290</name>
</gene>
<dbReference type="InterPro" id="IPR027381">
    <property type="entry name" value="LytR/CpsA/Psr_C"/>
</dbReference>
<feature type="signal peptide" evidence="2">
    <location>
        <begin position="1"/>
        <end position="19"/>
    </location>
</feature>
<feature type="compositionally biased region" description="Pro residues" evidence="1">
    <location>
        <begin position="38"/>
        <end position="54"/>
    </location>
</feature>
<feature type="chain" id="PRO_5039276636" evidence="2">
    <location>
        <begin position="20"/>
        <end position="170"/>
    </location>
</feature>
<evidence type="ECO:0000256" key="2">
    <source>
        <dbReference type="SAM" id="SignalP"/>
    </source>
</evidence>
<feature type="region of interest" description="Disordered" evidence="1">
    <location>
        <begin position="29"/>
        <end position="81"/>
    </location>
</feature>
<sequence length="170" mass="17446">MIILAVAVALLAWGVYSMTNTGSDDVVVSQETTQQQPAPAPAAPAPGAPTPAAPVPAAEAPATPAAPAAPEAGEAETPKVFALNNSTVQGLANRVADNLKSKGYPDVESGNFPEEILPESVAYYTPGNAAEQRAAEKIAQELQIKAAPRIEALKDKPAGVVVVITEDLNR</sequence>
<evidence type="ECO:0000256" key="1">
    <source>
        <dbReference type="SAM" id="MobiDB-lite"/>
    </source>
</evidence>
<dbReference type="Pfam" id="PF13399">
    <property type="entry name" value="LytR_C"/>
    <property type="match status" value="1"/>
</dbReference>
<protein>
    <submittedName>
        <fullName evidence="4">LytR C-terminal domain-containing protein</fullName>
    </submittedName>
</protein>
<reference evidence="4 5" key="1">
    <citation type="submission" date="2020-07" db="EMBL/GenBank/DDBJ databases">
        <title>non toxigenic Corynebacterium sp. nov from a clinical source.</title>
        <authorList>
            <person name="Bernier A.-M."/>
            <person name="Bernard K."/>
        </authorList>
    </citation>
    <scope>NUCLEOTIDE SEQUENCE [LARGE SCALE GENOMIC DNA]</scope>
    <source>
        <strain evidence="5">NML 93-0612</strain>
    </source>
</reference>